<proteinExistence type="predicted"/>
<dbReference type="Pfam" id="PF02036">
    <property type="entry name" value="SCP2"/>
    <property type="match status" value="1"/>
</dbReference>
<comment type="caution">
    <text evidence="2">The sequence shown here is derived from an EMBL/GenBank/DDBJ whole genome shotgun (WGS) entry which is preliminary data.</text>
</comment>
<dbReference type="AlphaFoldDB" id="A0A9W6MP14"/>
<feature type="domain" description="SCP2" evidence="1">
    <location>
        <begin position="55"/>
        <end position="153"/>
    </location>
</feature>
<evidence type="ECO:0000313" key="2">
    <source>
        <dbReference type="EMBL" id="GLK52484.1"/>
    </source>
</evidence>
<name>A0A9W6MP14_9PROT</name>
<evidence type="ECO:0000313" key="3">
    <source>
        <dbReference type="Proteomes" id="UP001143486"/>
    </source>
</evidence>
<organism evidence="2 3">
    <name type="scientific">Maricaulis virginensis</name>
    <dbReference type="NCBI Taxonomy" id="144022"/>
    <lineage>
        <taxon>Bacteria</taxon>
        <taxon>Pseudomonadati</taxon>
        <taxon>Pseudomonadota</taxon>
        <taxon>Alphaproteobacteria</taxon>
        <taxon>Maricaulales</taxon>
        <taxon>Maricaulaceae</taxon>
        <taxon>Maricaulis</taxon>
    </lineage>
</organism>
<reference evidence="2" key="1">
    <citation type="journal article" date="2014" name="Int. J. Syst. Evol. Microbiol.">
        <title>Complete genome sequence of Corynebacterium casei LMG S-19264T (=DSM 44701T), isolated from a smear-ripened cheese.</title>
        <authorList>
            <consortium name="US DOE Joint Genome Institute (JGI-PGF)"/>
            <person name="Walter F."/>
            <person name="Albersmeier A."/>
            <person name="Kalinowski J."/>
            <person name="Ruckert C."/>
        </authorList>
    </citation>
    <scope>NUCLEOTIDE SEQUENCE</scope>
    <source>
        <strain evidence="2">VKM B-1513</strain>
    </source>
</reference>
<dbReference type="InterPro" id="IPR036527">
    <property type="entry name" value="SCP2_sterol-bd_dom_sf"/>
</dbReference>
<dbReference type="Proteomes" id="UP001143486">
    <property type="component" value="Unassembled WGS sequence"/>
</dbReference>
<dbReference type="InterPro" id="IPR003033">
    <property type="entry name" value="SCP2_sterol-bd_dom"/>
</dbReference>
<gene>
    <name evidence="2" type="ORF">GCM10017621_19920</name>
</gene>
<dbReference type="EMBL" id="BSFE01000005">
    <property type="protein sequence ID" value="GLK52484.1"/>
    <property type="molecule type" value="Genomic_DNA"/>
</dbReference>
<sequence length="181" mass="19475">MHSTTTSPPASWRRPARLFERAPFALPAAPPWQSPQAARIALAPLSAMLTLSLRRVLRRHPGLHDRLDAARNTVIRIAPVEYPVAFEIALTGAGGTVTALPKSAPGPVNVRVEAPLECLLTIFQGEDDGDAAFFSSELVIEGEMAPLVALRNAIEAAGLDWRDLLPLPLPPGMDALIRRLA</sequence>
<evidence type="ECO:0000259" key="1">
    <source>
        <dbReference type="Pfam" id="PF02036"/>
    </source>
</evidence>
<dbReference type="SUPFAM" id="SSF55718">
    <property type="entry name" value="SCP-like"/>
    <property type="match status" value="1"/>
</dbReference>
<reference evidence="2" key="2">
    <citation type="submission" date="2023-01" db="EMBL/GenBank/DDBJ databases">
        <authorList>
            <person name="Sun Q."/>
            <person name="Evtushenko L."/>
        </authorList>
    </citation>
    <scope>NUCLEOTIDE SEQUENCE</scope>
    <source>
        <strain evidence="2">VKM B-1513</strain>
    </source>
</reference>
<protein>
    <recommendedName>
        <fullName evidence="1">SCP2 domain-containing protein</fullName>
    </recommendedName>
</protein>
<accession>A0A9W6MP14</accession>
<dbReference type="RefSeq" id="WP_271186852.1">
    <property type="nucleotide sequence ID" value="NZ_BSFE01000005.1"/>
</dbReference>
<keyword evidence="3" id="KW-1185">Reference proteome</keyword>